<dbReference type="EMBL" id="BMJA01000003">
    <property type="protein sequence ID" value="GGA41928.1"/>
    <property type="molecule type" value="Genomic_DNA"/>
</dbReference>
<keyword evidence="2" id="KW-1185">Reference proteome</keyword>
<proteinExistence type="predicted"/>
<evidence type="ECO:0000313" key="2">
    <source>
        <dbReference type="Proteomes" id="UP000620046"/>
    </source>
</evidence>
<accession>A0ABQ1GDY4</accession>
<reference evidence="2" key="1">
    <citation type="journal article" date="2019" name="Int. J. Syst. Evol. Microbiol.">
        <title>The Global Catalogue of Microorganisms (GCM) 10K type strain sequencing project: providing services to taxonomists for standard genome sequencing and annotation.</title>
        <authorList>
            <consortium name="The Broad Institute Genomics Platform"/>
            <consortium name="The Broad Institute Genome Sequencing Center for Infectious Disease"/>
            <person name="Wu L."/>
            <person name="Ma J."/>
        </authorList>
    </citation>
    <scope>NUCLEOTIDE SEQUENCE [LARGE SCALE GENOMIC DNA]</scope>
    <source>
        <strain evidence="2">CGMCC 1.15439</strain>
    </source>
</reference>
<protein>
    <submittedName>
        <fullName evidence="1">Uncharacterized protein</fullName>
    </submittedName>
</protein>
<sequence length="71" mass="7310">MIGIGALGVAPPNGSVAICPAAFDLPYGTIPERVSIQARLKAVMGLEHLSAEQIKTRFGAHLGNQGQAAVE</sequence>
<comment type="caution">
    <text evidence="1">The sequence shown here is derived from an EMBL/GenBank/DDBJ whole genome shotgun (WGS) entry which is preliminary data.</text>
</comment>
<organism evidence="1 2">
    <name type="scientific">Dyella nitratireducens</name>
    <dbReference type="NCBI Taxonomy" id="1849580"/>
    <lineage>
        <taxon>Bacteria</taxon>
        <taxon>Pseudomonadati</taxon>
        <taxon>Pseudomonadota</taxon>
        <taxon>Gammaproteobacteria</taxon>
        <taxon>Lysobacterales</taxon>
        <taxon>Rhodanobacteraceae</taxon>
        <taxon>Dyella</taxon>
    </lineage>
</organism>
<evidence type="ECO:0000313" key="1">
    <source>
        <dbReference type="EMBL" id="GGA41928.1"/>
    </source>
</evidence>
<dbReference type="Proteomes" id="UP000620046">
    <property type="component" value="Unassembled WGS sequence"/>
</dbReference>
<name>A0ABQ1GDY4_9GAMM</name>
<gene>
    <name evidence="1" type="ORF">GCM10010981_33680</name>
</gene>